<dbReference type="Pfam" id="PF02780">
    <property type="entry name" value="Transketolase_C"/>
    <property type="match status" value="1"/>
</dbReference>
<protein>
    <submittedName>
        <fullName evidence="6">Acetoin dehydrogenase E1 component alpha-subunit</fullName>
        <ecNumber evidence="6">2.3.1.190</ecNumber>
    </submittedName>
</protein>
<dbReference type="EMBL" id="AP021861">
    <property type="protein sequence ID" value="BBO33717.1"/>
    <property type="molecule type" value="Genomic_DNA"/>
</dbReference>
<organism evidence="6 7">
    <name type="scientific">Lacipirellula parvula</name>
    <dbReference type="NCBI Taxonomy" id="2650471"/>
    <lineage>
        <taxon>Bacteria</taxon>
        <taxon>Pseudomonadati</taxon>
        <taxon>Planctomycetota</taxon>
        <taxon>Planctomycetia</taxon>
        <taxon>Pirellulales</taxon>
        <taxon>Lacipirellulaceae</taxon>
        <taxon>Lacipirellula</taxon>
    </lineage>
</organism>
<sequence length="670" mass="71842">MATVTAPNVDKATWIDLYRRMLLIRKTELQLAKSHQRGDVHGACHTYVGQEAVAVGVLAHFSSRDMVFSTHRGHGHAMAKGMPAEDLIAELYGRVTGCSRGRGGSMHLFSPEIGMMGTSGIVAPCILQAAGAGYTFKLTKESSVSAAFFGDGAVNNGAFHEGLNLASIYKLPVLFVCENNQYATEVPFSYSAGNPHVANRGAAYGIPAIEVDGNDLLAVYSAAQIAVTRARRGEGPTLIECKTYRTRAHSEGMTDFTYRTREEVDDWKSKCPIARCREAILEAFGDEEGVTGAWLDEIEDEIADEVAQAHANAIEADYPEAEDSATHVFAEPRESLLPLPSPADATSEKSFVEATVDALRFALQRHDLMFVMGEGVGERGGSFKTTDGLYKLFGGERICDTPISERGFIGLACGAAMSGSRPVIDFMFADFILDAAGEIINQIAKVQYMSNGRIKMPVVMRGCIGAGHSAATHHSGSYYTTYGHFPGLKVVVPSNAYDAKGLFAEALAGDDPVLFLEHRELLTIKCAVPEQEYRIPFGQAAIVREGTDVTVVSLAQMVHKAAAAAEQLAAKGVSVELIDPRTVAPLDIDSILASVAKTGRLLVVDESFGPYGLGAEIAAQVSGRGFDDLDAPIKRLNGKQAPTPYSPVLENNNIPQVDDIVAAIEELMAE</sequence>
<dbReference type="Gene3D" id="3.40.50.970">
    <property type="match status" value="2"/>
</dbReference>
<dbReference type="CDD" id="cd02000">
    <property type="entry name" value="TPP_E1_PDC_ADC_BCADC"/>
    <property type="match status" value="1"/>
</dbReference>
<dbReference type="InterPro" id="IPR005475">
    <property type="entry name" value="Transketolase-like_Pyr-bd"/>
</dbReference>
<dbReference type="GO" id="GO:0016746">
    <property type="term" value="F:acyltransferase activity"/>
    <property type="evidence" value="ECO:0007669"/>
    <property type="project" value="UniProtKB-KW"/>
</dbReference>
<keyword evidence="3" id="KW-0560">Oxidoreductase</keyword>
<dbReference type="InterPro" id="IPR001017">
    <property type="entry name" value="DH_E1"/>
</dbReference>
<evidence type="ECO:0000256" key="4">
    <source>
        <dbReference type="ARBA" id="ARBA00023052"/>
    </source>
</evidence>
<dbReference type="Pfam" id="PF02779">
    <property type="entry name" value="Transket_pyr"/>
    <property type="match status" value="1"/>
</dbReference>
<evidence type="ECO:0000256" key="1">
    <source>
        <dbReference type="ARBA" id="ARBA00001964"/>
    </source>
</evidence>
<comment type="cofactor">
    <cofactor evidence="1">
        <name>thiamine diphosphate</name>
        <dbReference type="ChEBI" id="CHEBI:58937"/>
    </cofactor>
</comment>
<dbReference type="SMART" id="SM00861">
    <property type="entry name" value="Transket_pyr"/>
    <property type="match status" value="1"/>
</dbReference>
<dbReference type="InterPro" id="IPR033248">
    <property type="entry name" value="Transketolase_C"/>
</dbReference>
<dbReference type="GO" id="GO:0016624">
    <property type="term" value="F:oxidoreductase activity, acting on the aldehyde or oxo group of donors, disulfide as acceptor"/>
    <property type="evidence" value="ECO:0007669"/>
    <property type="project" value="InterPro"/>
</dbReference>
<dbReference type="SUPFAM" id="SSF52922">
    <property type="entry name" value="TK C-terminal domain-like"/>
    <property type="match status" value="1"/>
</dbReference>
<comment type="function">
    <text evidence="2">E1 component of the 2-oxoglutarate dehydrogenase (OGDH) complex which catalyzes the decarboxylation of 2-oxoglutarate, the first step in the conversion of 2-oxoglutarate to succinyl-CoA and CO(2).</text>
</comment>
<dbReference type="InterPro" id="IPR009014">
    <property type="entry name" value="Transketo_C/PFOR_II"/>
</dbReference>
<keyword evidence="4" id="KW-0786">Thiamine pyrophosphate</keyword>
<accession>A0A5K7XCI2</accession>
<dbReference type="EC" id="2.3.1.190" evidence="6"/>
<dbReference type="FunFam" id="3.40.50.970:FF:000001">
    <property type="entry name" value="Pyruvate dehydrogenase E1 beta subunit"/>
    <property type="match status" value="1"/>
</dbReference>
<dbReference type="Pfam" id="PF00676">
    <property type="entry name" value="E1_dh"/>
    <property type="match status" value="1"/>
</dbReference>
<dbReference type="NCBIfam" id="NF006667">
    <property type="entry name" value="PRK09212.1"/>
    <property type="match status" value="1"/>
</dbReference>
<feature type="domain" description="Transketolase-like pyrimidine-binding" evidence="5">
    <location>
        <begin position="349"/>
        <end position="524"/>
    </location>
</feature>
<gene>
    <name evidence="6" type="ORF">PLANPX_3329</name>
</gene>
<evidence type="ECO:0000256" key="3">
    <source>
        <dbReference type="ARBA" id="ARBA00023002"/>
    </source>
</evidence>
<dbReference type="Gene3D" id="3.40.50.920">
    <property type="match status" value="1"/>
</dbReference>
<dbReference type="PANTHER" id="PTHR43257:SF2">
    <property type="entry name" value="PYRUVATE DEHYDROGENASE E1 COMPONENT SUBUNIT BETA"/>
    <property type="match status" value="1"/>
</dbReference>
<dbReference type="RefSeq" id="WP_152099437.1">
    <property type="nucleotide sequence ID" value="NZ_AP021861.1"/>
</dbReference>
<dbReference type="PANTHER" id="PTHR43257">
    <property type="entry name" value="PYRUVATE DEHYDROGENASE E1 COMPONENT BETA SUBUNIT"/>
    <property type="match status" value="1"/>
</dbReference>
<dbReference type="InterPro" id="IPR029061">
    <property type="entry name" value="THDP-binding"/>
</dbReference>
<dbReference type="FunFam" id="3.40.50.920:FF:000001">
    <property type="entry name" value="Pyruvate dehydrogenase E1 beta subunit"/>
    <property type="match status" value="1"/>
</dbReference>
<dbReference type="SUPFAM" id="SSF52518">
    <property type="entry name" value="Thiamin diphosphate-binding fold (THDP-binding)"/>
    <property type="match status" value="2"/>
</dbReference>
<keyword evidence="7" id="KW-1185">Reference proteome</keyword>
<dbReference type="AlphaFoldDB" id="A0A5K7XCI2"/>
<evidence type="ECO:0000313" key="6">
    <source>
        <dbReference type="EMBL" id="BBO33717.1"/>
    </source>
</evidence>
<keyword evidence="6" id="KW-0808">Transferase</keyword>
<evidence type="ECO:0000259" key="5">
    <source>
        <dbReference type="SMART" id="SM00861"/>
    </source>
</evidence>
<name>A0A5K7XCI2_9BACT</name>
<dbReference type="CDD" id="cd07036">
    <property type="entry name" value="TPP_PYR_E1-PDHc-beta_like"/>
    <property type="match status" value="1"/>
</dbReference>
<keyword evidence="6" id="KW-0012">Acyltransferase</keyword>
<proteinExistence type="predicted"/>
<dbReference type="KEGG" id="lpav:PLANPX_3329"/>
<dbReference type="Proteomes" id="UP000326837">
    <property type="component" value="Chromosome"/>
</dbReference>
<evidence type="ECO:0000313" key="7">
    <source>
        <dbReference type="Proteomes" id="UP000326837"/>
    </source>
</evidence>
<evidence type="ECO:0000256" key="2">
    <source>
        <dbReference type="ARBA" id="ARBA00003906"/>
    </source>
</evidence>
<reference evidence="7" key="1">
    <citation type="submission" date="2019-10" db="EMBL/GenBank/DDBJ databases">
        <title>Lacipirellula parvula gen. nov., sp. nov., representing a lineage of planctomycetes widespread in freshwater anoxic habitats, and description of the family Lacipirellulaceae.</title>
        <authorList>
            <person name="Dedysh S.N."/>
            <person name="Kulichevskaya I.S."/>
            <person name="Beletsky A.V."/>
            <person name="Rakitin A.L."/>
            <person name="Mardanov A.V."/>
            <person name="Ivanova A.A."/>
            <person name="Saltykova V.X."/>
            <person name="Rijpstra W.I.C."/>
            <person name="Sinninghe Damste J.S."/>
            <person name="Ravin N.V."/>
        </authorList>
    </citation>
    <scope>NUCLEOTIDE SEQUENCE [LARGE SCALE GENOMIC DNA]</scope>
    <source>
        <strain evidence="7">PX69</strain>
    </source>
</reference>